<dbReference type="Proteomes" id="UP000298663">
    <property type="component" value="Unassembled WGS sequence"/>
</dbReference>
<evidence type="ECO:0000256" key="2">
    <source>
        <dbReference type="SAM" id="MobiDB-lite"/>
    </source>
</evidence>
<keyword evidence="4" id="KW-1185">Reference proteome</keyword>
<reference evidence="3 4" key="2">
    <citation type="journal article" date="2019" name="G3 (Bethesda)">
        <title>Hybrid Assembly of the Genome of the Entomopathogenic Nematode Steinernema carpocapsae Identifies the X-Chromosome.</title>
        <authorList>
            <person name="Serra L."/>
            <person name="Macchietto M."/>
            <person name="Macias-Munoz A."/>
            <person name="McGill C.J."/>
            <person name="Rodriguez I.M."/>
            <person name="Rodriguez B."/>
            <person name="Murad R."/>
            <person name="Mortazavi A."/>
        </authorList>
    </citation>
    <scope>NUCLEOTIDE SEQUENCE [LARGE SCALE GENOMIC DNA]</scope>
    <source>
        <strain evidence="3 4">ALL</strain>
    </source>
</reference>
<sequence length="202" mass="23397">MFAAHCHLYSAGLSMDSPLPVRPVSVRSIRDPRESKAEATTPEIPEDIVSLAEEADEYLVVECDQIATMRHEIERQEDMIRALKAESRLKDALLEKSALNVKSKNEKVRMLHKENLMCEEQIFQQETELHDLRNEVRRAEMENEEKGELIARLQEQLRKLTTRKRSSSVSQFLHFFTRRNSESRSEDSAEEDVEMVPLSKSV</sequence>
<keyword evidence="1" id="KW-0175">Coiled coil</keyword>
<organism evidence="3 4">
    <name type="scientific">Steinernema carpocapsae</name>
    <name type="common">Entomopathogenic nematode</name>
    <dbReference type="NCBI Taxonomy" id="34508"/>
    <lineage>
        <taxon>Eukaryota</taxon>
        <taxon>Metazoa</taxon>
        <taxon>Ecdysozoa</taxon>
        <taxon>Nematoda</taxon>
        <taxon>Chromadorea</taxon>
        <taxon>Rhabditida</taxon>
        <taxon>Tylenchina</taxon>
        <taxon>Panagrolaimomorpha</taxon>
        <taxon>Strongyloidoidea</taxon>
        <taxon>Steinernematidae</taxon>
        <taxon>Steinernema</taxon>
    </lineage>
</organism>
<proteinExistence type="predicted"/>
<dbReference type="OrthoDB" id="10567244at2759"/>
<reference evidence="3 4" key="1">
    <citation type="journal article" date="2015" name="Genome Biol.">
        <title>Comparative genomics of Steinernema reveals deeply conserved gene regulatory networks.</title>
        <authorList>
            <person name="Dillman A.R."/>
            <person name="Macchietto M."/>
            <person name="Porter C.F."/>
            <person name="Rogers A."/>
            <person name="Williams B."/>
            <person name="Antoshechkin I."/>
            <person name="Lee M.M."/>
            <person name="Goodwin Z."/>
            <person name="Lu X."/>
            <person name="Lewis E.E."/>
            <person name="Goodrich-Blair H."/>
            <person name="Stock S.P."/>
            <person name="Adams B.J."/>
            <person name="Sternberg P.W."/>
            <person name="Mortazavi A."/>
        </authorList>
    </citation>
    <scope>NUCLEOTIDE SEQUENCE [LARGE SCALE GENOMIC DNA]</scope>
    <source>
        <strain evidence="3 4">ALL</strain>
    </source>
</reference>
<name>A0A4U5N3C3_STECR</name>
<protein>
    <submittedName>
        <fullName evidence="3">Uncharacterized protein</fullName>
    </submittedName>
</protein>
<dbReference type="EMBL" id="AZBU02000005">
    <property type="protein sequence ID" value="TKR76841.1"/>
    <property type="molecule type" value="Genomic_DNA"/>
</dbReference>
<comment type="caution">
    <text evidence="3">The sequence shown here is derived from an EMBL/GenBank/DDBJ whole genome shotgun (WGS) entry which is preliminary data.</text>
</comment>
<dbReference type="AlphaFoldDB" id="A0A4U5N3C3"/>
<feature type="region of interest" description="Disordered" evidence="2">
    <location>
        <begin position="178"/>
        <end position="202"/>
    </location>
</feature>
<evidence type="ECO:0000313" key="3">
    <source>
        <dbReference type="EMBL" id="TKR76841.1"/>
    </source>
</evidence>
<evidence type="ECO:0000256" key="1">
    <source>
        <dbReference type="SAM" id="Coils"/>
    </source>
</evidence>
<evidence type="ECO:0000313" key="4">
    <source>
        <dbReference type="Proteomes" id="UP000298663"/>
    </source>
</evidence>
<gene>
    <name evidence="3" type="ORF">L596_017919</name>
</gene>
<accession>A0A4U5N3C3</accession>
<feature type="coiled-coil region" evidence="1">
    <location>
        <begin position="122"/>
        <end position="163"/>
    </location>
</feature>